<proteinExistence type="predicted"/>
<comment type="caution">
    <text evidence="1">The sequence shown here is derived from an EMBL/GenBank/DDBJ whole genome shotgun (WGS) entry which is preliminary data.</text>
</comment>
<accession>A0ACC2IB48</accession>
<evidence type="ECO:0000313" key="2">
    <source>
        <dbReference type="Proteomes" id="UP001153331"/>
    </source>
</evidence>
<organism evidence="1 2">
    <name type="scientific">Boeremia exigua</name>
    <dbReference type="NCBI Taxonomy" id="749465"/>
    <lineage>
        <taxon>Eukaryota</taxon>
        <taxon>Fungi</taxon>
        <taxon>Dikarya</taxon>
        <taxon>Ascomycota</taxon>
        <taxon>Pezizomycotina</taxon>
        <taxon>Dothideomycetes</taxon>
        <taxon>Pleosporomycetidae</taxon>
        <taxon>Pleosporales</taxon>
        <taxon>Pleosporineae</taxon>
        <taxon>Didymellaceae</taxon>
        <taxon>Boeremia</taxon>
    </lineage>
</organism>
<reference evidence="1" key="1">
    <citation type="submission" date="2022-11" db="EMBL/GenBank/DDBJ databases">
        <title>Genome Sequence of Boeremia exigua.</title>
        <authorList>
            <person name="Buettner E."/>
        </authorList>
    </citation>
    <scope>NUCLEOTIDE SEQUENCE</scope>
    <source>
        <strain evidence="1">CU02</strain>
    </source>
</reference>
<gene>
    <name evidence="1" type="ORF">OPT61_g5236</name>
</gene>
<evidence type="ECO:0000313" key="1">
    <source>
        <dbReference type="EMBL" id="KAJ8112382.1"/>
    </source>
</evidence>
<sequence>MDNFIKSCISDASPDAPPCPQWRNGKLDELSTVNVTAALIAAVVSAIFSWPTIEETPWTATAVFYASLILSLATVASASQQSIALHRYGTHSQGLVMLRKSLASSSNKRASRLQIYVWQMPVMLLNVSITLLIVGLFILIWDRVAQTTDWTDNLKVAVVTTLIGVFALANYVVGAVALYKRKLVIDDHEVGKSVNGSTVQ</sequence>
<dbReference type="Proteomes" id="UP001153331">
    <property type="component" value="Unassembled WGS sequence"/>
</dbReference>
<keyword evidence="2" id="KW-1185">Reference proteome</keyword>
<dbReference type="EMBL" id="JAPHNI010000329">
    <property type="protein sequence ID" value="KAJ8112382.1"/>
    <property type="molecule type" value="Genomic_DNA"/>
</dbReference>
<name>A0ACC2IB48_9PLEO</name>
<protein>
    <submittedName>
        <fullName evidence="1">Uncharacterized protein</fullName>
    </submittedName>
</protein>